<name>A0A1F6PAC7_9BACT</name>
<evidence type="ECO:0008006" key="3">
    <source>
        <dbReference type="Google" id="ProtNLM"/>
    </source>
</evidence>
<evidence type="ECO:0000313" key="2">
    <source>
        <dbReference type="Proteomes" id="UP000176634"/>
    </source>
</evidence>
<dbReference type="AlphaFoldDB" id="A0A1F6PAC7"/>
<sequence>MFSHTFVDWDDTVYNTVAFKADIFGIFAKHGANEKDIKETFLKSLCTVAPHQYDYTFEEHTQFLRDLGYNLPDTVEAELNALFSKNYLFPDTEMFLQFLKSVSDKVVLLSAGDKTFQLNKIRDSGISDRFDELVILSGNKEKYLGDNYNNNKIFFINDNLRENLSVKQEVPAALVVTKLNTSRYSEEEAKQVGAPYFKTLSEIKQYVEQQIK</sequence>
<dbReference type="InterPro" id="IPR023214">
    <property type="entry name" value="HAD_sf"/>
</dbReference>
<dbReference type="SUPFAM" id="SSF56784">
    <property type="entry name" value="HAD-like"/>
    <property type="match status" value="1"/>
</dbReference>
<organism evidence="1 2">
    <name type="scientific">Candidatus Magasanikbacteria bacterium RIFOXYD1_FULL_40_23</name>
    <dbReference type="NCBI Taxonomy" id="1798705"/>
    <lineage>
        <taxon>Bacteria</taxon>
        <taxon>Candidatus Magasanikiibacteriota</taxon>
    </lineage>
</organism>
<protein>
    <recommendedName>
        <fullName evidence="3">Haloacid dehalogenase</fullName>
    </recommendedName>
</protein>
<proteinExistence type="predicted"/>
<evidence type="ECO:0000313" key="1">
    <source>
        <dbReference type="EMBL" id="OGH93135.1"/>
    </source>
</evidence>
<dbReference type="Gene3D" id="3.40.50.1000">
    <property type="entry name" value="HAD superfamily/HAD-like"/>
    <property type="match status" value="1"/>
</dbReference>
<dbReference type="EMBL" id="MFRA01000002">
    <property type="protein sequence ID" value="OGH93135.1"/>
    <property type="molecule type" value="Genomic_DNA"/>
</dbReference>
<reference evidence="1 2" key="1">
    <citation type="journal article" date="2016" name="Nat. Commun.">
        <title>Thousands of microbial genomes shed light on interconnected biogeochemical processes in an aquifer system.</title>
        <authorList>
            <person name="Anantharaman K."/>
            <person name="Brown C.T."/>
            <person name="Hug L.A."/>
            <person name="Sharon I."/>
            <person name="Castelle C.J."/>
            <person name="Probst A.J."/>
            <person name="Thomas B.C."/>
            <person name="Singh A."/>
            <person name="Wilkins M.J."/>
            <person name="Karaoz U."/>
            <person name="Brodie E.L."/>
            <person name="Williams K.H."/>
            <person name="Hubbard S.S."/>
            <person name="Banfield J.F."/>
        </authorList>
    </citation>
    <scope>NUCLEOTIDE SEQUENCE [LARGE SCALE GENOMIC DNA]</scope>
</reference>
<gene>
    <name evidence="1" type="ORF">A2563_00410</name>
</gene>
<comment type="caution">
    <text evidence="1">The sequence shown here is derived from an EMBL/GenBank/DDBJ whole genome shotgun (WGS) entry which is preliminary data.</text>
</comment>
<dbReference type="STRING" id="1798705.A2563_00410"/>
<accession>A0A1F6PAC7</accession>
<dbReference type="InterPro" id="IPR036412">
    <property type="entry name" value="HAD-like_sf"/>
</dbReference>
<dbReference type="Proteomes" id="UP000176634">
    <property type="component" value="Unassembled WGS sequence"/>
</dbReference>